<evidence type="ECO:0000256" key="3">
    <source>
        <dbReference type="ARBA" id="ARBA00008829"/>
    </source>
</evidence>
<sequence length="462" mass="51606">MKRKLKIVNADVFADGQLKKASIVVNDGIIEEILEGDRFEPFDGEILDCTGKIVLPGSIDTHVHIREPGSEERETFLTGTMAAANGGVTTVLEHPISVPPPYNSEILENRINIAKPQMVVDCGFYGALGTESIGNVKDMKEHGIVSFKTFLQEPMKGREREFKGLTISDDYNLLKAMEEAHKYDMMMAFHAENDDIIKGITKELTDSGRVDTKAHYESRPIVAEIECIIKLLVLAKAADTRILICHITTSEAMKILKTAKEQGIKVIVETCPQYIFTSEEECIDLGPMAKCNPPIRKKDDVDKIWDYINDGTVDIIGSDHGPYIIEEKMPGYDNIFKAPAGFPGLETRVPLMLDAVNKGKMTLAKMVELICENPAKIFKLDHKKGFIKPGLDADFMIVDMTKSYTIDKNKMYTKGRDVAELFNERKVQGYIEKVILRGNTVMEDGVVKDSMAGYGQLIKPYQ</sequence>
<evidence type="ECO:0000256" key="6">
    <source>
        <dbReference type="ARBA" id="ARBA00012863"/>
    </source>
</evidence>
<dbReference type="Gene3D" id="3.20.20.140">
    <property type="entry name" value="Metal-dependent hydrolases"/>
    <property type="match status" value="1"/>
</dbReference>
<keyword evidence="9" id="KW-0862">Zinc</keyword>
<dbReference type="RefSeq" id="WP_262430398.1">
    <property type="nucleotide sequence ID" value="NZ_JACRTG010000029.1"/>
</dbReference>
<organism evidence="11 12">
    <name type="scientific">Paratissierella segnis</name>
    <dbReference type="NCBI Taxonomy" id="2763679"/>
    <lineage>
        <taxon>Bacteria</taxon>
        <taxon>Bacillati</taxon>
        <taxon>Bacillota</taxon>
        <taxon>Tissierellia</taxon>
        <taxon>Tissierellales</taxon>
        <taxon>Tissierellaceae</taxon>
        <taxon>Paratissierella</taxon>
    </lineage>
</organism>
<comment type="cofactor">
    <cofactor evidence="1">
        <name>Zn(2+)</name>
        <dbReference type="ChEBI" id="CHEBI:29105"/>
    </cofactor>
</comment>
<evidence type="ECO:0000256" key="9">
    <source>
        <dbReference type="ARBA" id="ARBA00022833"/>
    </source>
</evidence>
<evidence type="ECO:0000313" key="12">
    <source>
        <dbReference type="Proteomes" id="UP000601171"/>
    </source>
</evidence>
<proteinExistence type="inferred from homology"/>
<dbReference type="GO" id="GO:0005737">
    <property type="term" value="C:cytoplasm"/>
    <property type="evidence" value="ECO:0007669"/>
    <property type="project" value="TreeGrafter"/>
</dbReference>
<dbReference type="PANTHER" id="PTHR43668">
    <property type="entry name" value="ALLANTOINASE"/>
    <property type="match status" value="1"/>
</dbReference>
<evidence type="ECO:0000256" key="5">
    <source>
        <dbReference type="ARBA" id="ARBA00011881"/>
    </source>
</evidence>
<evidence type="ECO:0000259" key="10">
    <source>
        <dbReference type="Pfam" id="PF01979"/>
    </source>
</evidence>
<dbReference type="InterPro" id="IPR032466">
    <property type="entry name" value="Metal_Hydrolase"/>
</dbReference>
<keyword evidence="7" id="KW-0479">Metal-binding</keyword>
<dbReference type="AlphaFoldDB" id="A0A926EZ58"/>
<dbReference type="GO" id="GO:0004038">
    <property type="term" value="F:allantoinase activity"/>
    <property type="evidence" value="ECO:0007669"/>
    <property type="project" value="UniProtKB-EC"/>
</dbReference>
<protein>
    <recommendedName>
        <fullName evidence="6">allantoinase</fullName>
        <ecNumber evidence="6">3.5.2.5</ecNumber>
    </recommendedName>
</protein>
<gene>
    <name evidence="11" type="primary">allB</name>
    <name evidence="11" type="ORF">H8707_12015</name>
</gene>
<dbReference type="GO" id="GO:0006145">
    <property type="term" value="P:purine nucleobase catabolic process"/>
    <property type="evidence" value="ECO:0007669"/>
    <property type="project" value="TreeGrafter"/>
</dbReference>
<dbReference type="EC" id="3.5.2.5" evidence="6"/>
<dbReference type="SUPFAM" id="SSF51556">
    <property type="entry name" value="Metallo-dependent hydrolases"/>
    <property type="match status" value="1"/>
</dbReference>
<accession>A0A926EZ58</accession>
<evidence type="ECO:0000256" key="8">
    <source>
        <dbReference type="ARBA" id="ARBA00022801"/>
    </source>
</evidence>
<comment type="similarity">
    <text evidence="4">Belongs to the metallo-dependent hydrolases superfamily. Allantoinase family.</text>
</comment>
<keyword evidence="8 11" id="KW-0378">Hydrolase</keyword>
<evidence type="ECO:0000256" key="2">
    <source>
        <dbReference type="ARBA" id="ARBA00004968"/>
    </source>
</evidence>
<evidence type="ECO:0000256" key="7">
    <source>
        <dbReference type="ARBA" id="ARBA00022723"/>
    </source>
</evidence>
<dbReference type="InterPro" id="IPR006680">
    <property type="entry name" value="Amidohydro-rel"/>
</dbReference>
<dbReference type="FunFam" id="3.20.20.140:FF:000174">
    <property type="entry name" value="Dihydropyrimidinase-related protein 2"/>
    <property type="match status" value="1"/>
</dbReference>
<evidence type="ECO:0000256" key="1">
    <source>
        <dbReference type="ARBA" id="ARBA00001947"/>
    </source>
</evidence>
<dbReference type="GO" id="GO:0000256">
    <property type="term" value="P:allantoin catabolic process"/>
    <property type="evidence" value="ECO:0007669"/>
    <property type="project" value="InterPro"/>
</dbReference>
<comment type="similarity">
    <text evidence="3">Belongs to the metallo-dependent hydrolases superfamily. Hydantoinase/dihydropyrimidinase family.</text>
</comment>
<dbReference type="GO" id="GO:0008270">
    <property type="term" value="F:zinc ion binding"/>
    <property type="evidence" value="ECO:0007669"/>
    <property type="project" value="InterPro"/>
</dbReference>
<dbReference type="GO" id="GO:0050897">
    <property type="term" value="F:cobalt ion binding"/>
    <property type="evidence" value="ECO:0007669"/>
    <property type="project" value="InterPro"/>
</dbReference>
<evidence type="ECO:0000256" key="4">
    <source>
        <dbReference type="ARBA" id="ARBA00010368"/>
    </source>
</evidence>
<keyword evidence="12" id="KW-1185">Reference proteome</keyword>
<dbReference type="SUPFAM" id="SSF51338">
    <property type="entry name" value="Composite domain of metallo-dependent hydrolases"/>
    <property type="match status" value="1"/>
</dbReference>
<dbReference type="InterPro" id="IPR050138">
    <property type="entry name" value="DHOase/Allantoinase_Hydrolase"/>
</dbReference>
<comment type="caution">
    <text evidence="11">The sequence shown here is derived from an EMBL/GenBank/DDBJ whole genome shotgun (WGS) entry which is preliminary data.</text>
</comment>
<dbReference type="Gene3D" id="2.30.40.10">
    <property type="entry name" value="Urease, subunit C, domain 1"/>
    <property type="match status" value="1"/>
</dbReference>
<dbReference type="InterPro" id="IPR017593">
    <property type="entry name" value="Allantoinase"/>
</dbReference>
<dbReference type="InterPro" id="IPR011059">
    <property type="entry name" value="Metal-dep_hydrolase_composite"/>
</dbReference>
<comment type="subunit">
    <text evidence="5">Homotetramer.</text>
</comment>
<comment type="pathway">
    <text evidence="2">Nitrogen metabolism; (S)-allantoin degradation; allantoate from (S)-allantoin: step 1/1.</text>
</comment>
<dbReference type="PANTHER" id="PTHR43668:SF2">
    <property type="entry name" value="ALLANTOINASE"/>
    <property type="match status" value="1"/>
</dbReference>
<dbReference type="Pfam" id="PF01979">
    <property type="entry name" value="Amidohydro_1"/>
    <property type="match status" value="1"/>
</dbReference>
<feature type="domain" description="Amidohydrolase-related" evidence="10">
    <location>
        <begin position="53"/>
        <end position="441"/>
    </location>
</feature>
<name>A0A926EZ58_9FIRM</name>
<dbReference type="Proteomes" id="UP000601171">
    <property type="component" value="Unassembled WGS sequence"/>
</dbReference>
<dbReference type="NCBIfam" id="TIGR00857">
    <property type="entry name" value="pyrC_multi"/>
    <property type="match status" value="1"/>
</dbReference>
<dbReference type="EMBL" id="JACRTG010000029">
    <property type="protein sequence ID" value="MBC8588940.1"/>
    <property type="molecule type" value="Genomic_DNA"/>
</dbReference>
<reference evidence="11" key="1">
    <citation type="submission" date="2020-08" db="EMBL/GenBank/DDBJ databases">
        <title>Genome public.</title>
        <authorList>
            <person name="Liu C."/>
            <person name="Sun Q."/>
        </authorList>
    </citation>
    <scope>NUCLEOTIDE SEQUENCE</scope>
    <source>
        <strain evidence="11">BX21</strain>
    </source>
</reference>
<dbReference type="NCBIfam" id="TIGR03178">
    <property type="entry name" value="allantoinase"/>
    <property type="match status" value="1"/>
</dbReference>
<evidence type="ECO:0000313" key="11">
    <source>
        <dbReference type="EMBL" id="MBC8588940.1"/>
    </source>
</evidence>